<evidence type="ECO:0000259" key="2">
    <source>
        <dbReference type="Pfam" id="PF00188"/>
    </source>
</evidence>
<dbReference type="AlphaFoldDB" id="A0A9W6YJR6"/>
<dbReference type="Proteomes" id="UP001165121">
    <property type="component" value="Unassembled WGS sequence"/>
</dbReference>
<evidence type="ECO:0000313" key="3">
    <source>
        <dbReference type="EMBL" id="GMF68019.1"/>
    </source>
</evidence>
<dbReference type="Pfam" id="PF00188">
    <property type="entry name" value="CAP"/>
    <property type="match status" value="1"/>
</dbReference>
<name>A0A9W6YJR6_9STRA</name>
<feature type="domain" description="SCP" evidence="2">
    <location>
        <begin position="37"/>
        <end position="152"/>
    </location>
</feature>
<evidence type="ECO:0000256" key="1">
    <source>
        <dbReference type="SAM" id="SignalP"/>
    </source>
</evidence>
<keyword evidence="1" id="KW-0732">Signal</keyword>
<dbReference type="Gene3D" id="3.40.33.10">
    <property type="entry name" value="CAP"/>
    <property type="match status" value="1"/>
</dbReference>
<feature type="chain" id="PRO_5040924905" evidence="1">
    <location>
        <begin position="21"/>
        <end position="161"/>
    </location>
</feature>
<gene>
    <name evidence="3" type="ORF">Pfra01_002842200</name>
</gene>
<dbReference type="OrthoDB" id="159280at2759"/>
<dbReference type="InterPro" id="IPR035940">
    <property type="entry name" value="CAP_sf"/>
</dbReference>
<proteinExistence type="predicted"/>
<dbReference type="EMBL" id="BSXT01008895">
    <property type="protein sequence ID" value="GMF68019.1"/>
    <property type="molecule type" value="Genomic_DNA"/>
</dbReference>
<comment type="caution">
    <text evidence="3">The sequence shown here is derived from an EMBL/GenBank/DDBJ whole genome shotgun (WGS) entry which is preliminary data.</text>
</comment>
<dbReference type="CDD" id="cd05379">
    <property type="entry name" value="CAP_bacterial"/>
    <property type="match status" value="1"/>
</dbReference>
<protein>
    <submittedName>
        <fullName evidence="3">Unnamed protein product</fullName>
    </submittedName>
</protein>
<evidence type="ECO:0000313" key="4">
    <source>
        <dbReference type="Proteomes" id="UP001165121"/>
    </source>
</evidence>
<organism evidence="3 4">
    <name type="scientific">Phytophthora fragariaefolia</name>
    <dbReference type="NCBI Taxonomy" id="1490495"/>
    <lineage>
        <taxon>Eukaryota</taxon>
        <taxon>Sar</taxon>
        <taxon>Stramenopiles</taxon>
        <taxon>Oomycota</taxon>
        <taxon>Peronosporomycetes</taxon>
        <taxon>Peronosporales</taxon>
        <taxon>Peronosporaceae</taxon>
        <taxon>Phytophthora</taxon>
    </lineage>
</organism>
<accession>A0A9W6YJR6</accession>
<dbReference type="SUPFAM" id="SSF55797">
    <property type="entry name" value="PR-1-like"/>
    <property type="match status" value="1"/>
</dbReference>
<feature type="signal peptide" evidence="1">
    <location>
        <begin position="1"/>
        <end position="20"/>
    </location>
</feature>
<reference evidence="3" key="1">
    <citation type="submission" date="2023-04" db="EMBL/GenBank/DDBJ databases">
        <title>Phytophthora fragariaefolia NBRC 109709.</title>
        <authorList>
            <person name="Ichikawa N."/>
            <person name="Sato H."/>
            <person name="Tonouchi N."/>
        </authorList>
    </citation>
    <scope>NUCLEOTIDE SEQUENCE</scope>
    <source>
        <strain evidence="3">NBRC 109709</strain>
    </source>
</reference>
<keyword evidence="4" id="KW-1185">Reference proteome</keyword>
<dbReference type="PANTHER" id="PTHR31157">
    <property type="entry name" value="SCP DOMAIN-CONTAINING PROTEIN"/>
    <property type="match status" value="1"/>
</dbReference>
<dbReference type="PANTHER" id="PTHR31157:SF1">
    <property type="entry name" value="SCP DOMAIN-CONTAINING PROTEIN"/>
    <property type="match status" value="1"/>
</dbReference>
<dbReference type="InterPro" id="IPR014044">
    <property type="entry name" value="CAP_dom"/>
</dbReference>
<sequence length="161" mass="17391">MKIGCTKALLSLAFVALVHASSPKRELQVADFSAKMLEAVNTKRSEKGLVAVCINEKLMRAAQVLADDMAQNNFVDTTGSDGSTLSDRAEAQGMNVSTSGEVVAAGYNSVERVVALWSEDSESVIFSDLPFIGPGYKYDAAKRYKHYWVLDFVAVEGEVCA</sequence>